<evidence type="ECO:0000259" key="2">
    <source>
        <dbReference type="Pfam" id="PF07596"/>
    </source>
</evidence>
<organism evidence="3">
    <name type="scientific">marine sediment metagenome</name>
    <dbReference type="NCBI Taxonomy" id="412755"/>
    <lineage>
        <taxon>unclassified sequences</taxon>
        <taxon>metagenomes</taxon>
        <taxon>ecological metagenomes</taxon>
    </lineage>
</organism>
<dbReference type="PANTHER" id="PTHR30093">
    <property type="entry name" value="GENERAL SECRETION PATHWAY PROTEIN G"/>
    <property type="match status" value="1"/>
</dbReference>
<feature type="domain" description="DUF1559" evidence="2">
    <location>
        <begin position="26"/>
        <end position="65"/>
    </location>
</feature>
<reference evidence="3" key="1">
    <citation type="journal article" date="2014" name="Front. Microbiol.">
        <title>High frequency of phylogenetically diverse reductive dehalogenase-homologous genes in deep subseafloor sedimentary metagenomes.</title>
        <authorList>
            <person name="Kawai M."/>
            <person name="Futagami T."/>
            <person name="Toyoda A."/>
            <person name="Takaki Y."/>
            <person name="Nishi S."/>
            <person name="Hori S."/>
            <person name="Arai W."/>
            <person name="Tsubouchi T."/>
            <person name="Morono Y."/>
            <person name="Uchiyama I."/>
            <person name="Ito T."/>
            <person name="Fujiyama A."/>
            <person name="Inagaki F."/>
            <person name="Takami H."/>
        </authorList>
    </citation>
    <scope>NUCLEOTIDE SEQUENCE</scope>
    <source>
        <strain evidence="3">Expedition CK06-06</strain>
    </source>
</reference>
<keyword evidence="1" id="KW-1133">Transmembrane helix</keyword>
<feature type="transmembrane region" description="Helical" evidence="1">
    <location>
        <begin position="6"/>
        <end position="25"/>
    </location>
</feature>
<proteinExistence type="predicted"/>
<dbReference type="InterPro" id="IPR011453">
    <property type="entry name" value="DUF1559"/>
</dbReference>
<dbReference type="InterPro" id="IPR045584">
    <property type="entry name" value="Pilin-like"/>
</dbReference>
<accession>X1JBM3</accession>
<dbReference type="InterPro" id="IPR012902">
    <property type="entry name" value="N_methyl_site"/>
</dbReference>
<dbReference type="Gene3D" id="3.30.700.10">
    <property type="entry name" value="Glycoprotein, Type 4 Pilin"/>
    <property type="match status" value="1"/>
</dbReference>
<name>X1JBM3_9ZZZZ</name>
<protein>
    <recommendedName>
        <fullName evidence="2">DUF1559 domain-containing protein</fullName>
    </recommendedName>
</protein>
<gene>
    <name evidence="3" type="ORF">S03H2_50661</name>
</gene>
<feature type="non-terminal residue" evidence="3">
    <location>
        <position position="1"/>
    </location>
</feature>
<evidence type="ECO:0000256" key="1">
    <source>
        <dbReference type="SAM" id="Phobius"/>
    </source>
</evidence>
<dbReference type="AlphaFoldDB" id="X1JBM3"/>
<dbReference type="PANTHER" id="PTHR30093:SF2">
    <property type="entry name" value="TYPE II SECRETION SYSTEM PROTEIN H"/>
    <property type="match status" value="1"/>
</dbReference>
<dbReference type="Pfam" id="PF07596">
    <property type="entry name" value="SBP_bac_10"/>
    <property type="match status" value="1"/>
</dbReference>
<dbReference type="Pfam" id="PF07963">
    <property type="entry name" value="N_methyl"/>
    <property type="match status" value="1"/>
</dbReference>
<comment type="caution">
    <text evidence="3">The sequence shown here is derived from an EMBL/GenBank/DDBJ whole genome shotgun (WGS) entry which is preliminary data.</text>
</comment>
<dbReference type="SUPFAM" id="SSF54523">
    <property type="entry name" value="Pili subunits"/>
    <property type="match status" value="1"/>
</dbReference>
<sequence length="74" mass="8503">FTLIELLVVIAIIAILAAILFPVFARAREKARQTSCLSNVKELTLAFLMYVDDYDEYLPPYYYSAPYRSCSRMA</sequence>
<keyword evidence="1" id="KW-0812">Transmembrane</keyword>
<dbReference type="NCBIfam" id="TIGR02532">
    <property type="entry name" value="IV_pilin_GFxxxE"/>
    <property type="match status" value="1"/>
</dbReference>
<evidence type="ECO:0000313" key="3">
    <source>
        <dbReference type="EMBL" id="GAH67153.1"/>
    </source>
</evidence>
<dbReference type="EMBL" id="BARU01032098">
    <property type="protein sequence ID" value="GAH67153.1"/>
    <property type="molecule type" value="Genomic_DNA"/>
</dbReference>
<keyword evidence="1" id="KW-0472">Membrane</keyword>